<dbReference type="AlphaFoldDB" id="A0A8T1VZL8"/>
<feature type="compositionally biased region" description="Polar residues" evidence="1">
    <location>
        <begin position="31"/>
        <end position="40"/>
    </location>
</feature>
<reference evidence="2" key="1">
    <citation type="submission" date="2021-02" db="EMBL/GenBank/DDBJ databases">
        <authorList>
            <person name="Palmer J.M."/>
        </authorList>
    </citation>
    <scope>NUCLEOTIDE SEQUENCE</scope>
    <source>
        <strain evidence="2">SCRP734</strain>
    </source>
</reference>
<keyword evidence="3" id="KW-1185">Reference proteome</keyword>
<name>A0A8T1VZL8_9STRA</name>
<evidence type="ECO:0000256" key="1">
    <source>
        <dbReference type="SAM" id="MobiDB-lite"/>
    </source>
</evidence>
<feature type="region of interest" description="Disordered" evidence="1">
    <location>
        <begin position="13"/>
        <end position="118"/>
    </location>
</feature>
<organism evidence="2 3">
    <name type="scientific">Phytophthora pseudosyringae</name>
    <dbReference type="NCBI Taxonomy" id="221518"/>
    <lineage>
        <taxon>Eukaryota</taxon>
        <taxon>Sar</taxon>
        <taxon>Stramenopiles</taxon>
        <taxon>Oomycota</taxon>
        <taxon>Peronosporomycetes</taxon>
        <taxon>Peronosporales</taxon>
        <taxon>Peronosporaceae</taxon>
        <taxon>Phytophthora</taxon>
    </lineage>
</organism>
<sequence length="158" mass="16506">MSCSKSHAAIAFGYSGSSSSSTSYSAPHNYGGNSTSSSDLHYTKGGSLNVRYKSKREAVARQTAAAAPSNTDLDHTKSEGVDPPTLQVLEQRRPEDGEDFPLTPPQGMGPKPSTTLAPLGQGGFGCPCKGPAEPASVRRQGPVCRGRACEVWQLPADP</sequence>
<evidence type="ECO:0000313" key="3">
    <source>
        <dbReference type="Proteomes" id="UP000694044"/>
    </source>
</evidence>
<proteinExistence type="predicted"/>
<evidence type="ECO:0000313" key="2">
    <source>
        <dbReference type="EMBL" id="KAG7386847.1"/>
    </source>
</evidence>
<protein>
    <submittedName>
        <fullName evidence="2">Uncharacterized protein</fullName>
    </submittedName>
</protein>
<dbReference type="Proteomes" id="UP000694044">
    <property type="component" value="Unassembled WGS sequence"/>
</dbReference>
<feature type="compositionally biased region" description="Low complexity" evidence="1">
    <location>
        <begin position="13"/>
        <end position="25"/>
    </location>
</feature>
<comment type="caution">
    <text evidence="2">The sequence shown here is derived from an EMBL/GenBank/DDBJ whole genome shotgun (WGS) entry which is preliminary data.</text>
</comment>
<dbReference type="EMBL" id="JAGDFM010000091">
    <property type="protein sequence ID" value="KAG7386847.1"/>
    <property type="molecule type" value="Genomic_DNA"/>
</dbReference>
<accession>A0A8T1VZL8</accession>
<gene>
    <name evidence="2" type="ORF">PHYPSEUDO_015157</name>
</gene>